<name>A0ABT3JT39_9XANT</name>
<evidence type="ECO:0000313" key="2">
    <source>
        <dbReference type="Proteomes" id="UP001209922"/>
    </source>
</evidence>
<dbReference type="RefSeq" id="WP_265126630.1">
    <property type="nucleotide sequence ID" value="NZ_JAPCHY010000003.1"/>
</dbReference>
<accession>A0ABT3JT39</accession>
<organism evidence="1 2">
    <name type="scientific">Xanthomonas chitinilytica</name>
    <dbReference type="NCBI Taxonomy" id="2989819"/>
    <lineage>
        <taxon>Bacteria</taxon>
        <taxon>Pseudomonadati</taxon>
        <taxon>Pseudomonadota</taxon>
        <taxon>Gammaproteobacteria</taxon>
        <taxon>Lysobacterales</taxon>
        <taxon>Lysobacteraceae</taxon>
        <taxon>Xanthomonas</taxon>
    </lineage>
</organism>
<sequence>MSRDHGYRRQAEAFARLHEGGNARAIARNLDAGLEMLRTGDCAMPVTVNDRERGNAWVCSPRTTYADYAAEEARRLLPPRSAAATAALCGALGGVFAAAGIDRAVAINNWCVSTNLYPPLREVPLDALLEQARGRWPTHALWLRSLNPHDNGDWLQALQARGFRLVASRQIYLYPDMTRLLKVRDMATDMKLLQRRDLSFAGNGDIGEADYPRIERLYAMLYLDKYSRCNPDYHARMLRDWHRHGLLEFEGFRDGNGELQCIAGMFGTDRALTTPIVGYDTSQPRKLALYRTLTACSFRNALRSGRHLNLSAGAAGFKRLRGGRPVIEYSAVLDAHRPLRTRATLSVLSSLTRRIGIPLMQRYRL</sequence>
<reference evidence="1 2" key="1">
    <citation type="submission" date="2022-10" db="EMBL/GenBank/DDBJ databases">
        <title>Xanthomonas sp. H13-6.</title>
        <authorList>
            <person name="Liu X."/>
            <person name="Deng Z."/>
            <person name="Jiang Y."/>
            <person name="Yu T."/>
            <person name="Ai J."/>
        </authorList>
    </citation>
    <scope>NUCLEOTIDE SEQUENCE [LARGE SCALE GENOMIC DNA]</scope>
    <source>
        <strain evidence="1 2">H13-6</strain>
    </source>
</reference>
<proteinExistence type="predicted"/>
<dbReference type="EMBL" id="JAPCHY010000003">
    <property type="protein sequence ID" value="MCW4471668.1"/>
    <property type="molecule type" value="Genomic_DNA"/>
</dbReference>
<keyword evidence="2" id="KW-1185">Reference proteome</keyword>
<dbReference type="Proteomes" id="UP001209922">
    <property type="component" value="Unassembled WGS sequence"/>
</dbReference>
<protein>
    <recommendedName>
        <fullName evidence="3">GNAT family N-acetyltransferase</fullName>
    </recommendedName>
</protein>
<evidence type="ECO:0000313" key="1">
    <source>
        <dbReference type="EMBL" id="MCW4471668.1"/>
    </source>
</evidence>
<comment type="caution">
    <text evidence="1">The sequence shown here is derived from an EMBL/GenBank/DDBJ whole genome shotgun (WGS) entry which is preliminary data.</text>
</comment>
<gene>
    <name evidence="1" type="ORF">OK345_04000</name>
</gene>
<evidence type="ECO:0008006" key="3">
    <source>
        <dbReference type="Google" id="ProtNLM"/>
    </source>
</evidence>